<proteinExistence type="inferred from homology"/>
<dbReference type="InterPro" id="IPR008269">
    <property type="entry name" value="Lon_proteolytic"/>
</dbReference>
<keyword evidence="8" id="KW-0597">Phosphoprotein</keyword>
<dbReference type="KEGG" id="dsa:Desal_0384"/>
<evidence type="ECO:0000256" key="1">
    <source>
        <dbReference type="ARBA" id="ARBA00022670"/>
    </source>
</evidence>
<dbReference type="PRINTS" id="PR00830">
    <property type="entry name" value="ENDOLAPTASE"/>
</dbReference>
<evidence type="ECO:0000256" key="10">
    <source>
        <dbReference type="SAM" id="MobiDB-lite"/>
    </source>
</evidence>
<evidence type="ECO:0000256" key="5">
    <source>
        <dbReference type="ARBA" id="ARBA00022840"/>
    </source>
</evidence>
<keyword evidence="3 9" id="KW-0378">Hydrolase</keyword>
<evidence type="ECO:0000313" key="14">
    <source>
        <dbReference type="Proteomes" id="UP000002601"/>
    </source>
</evidence>
<dbReference type="InterPro" id="IPR027417">
    <property type="entry name" value="P-loop_NTPase"/>
</dbReference>
<dbReference type="SUPFAM" id="SSF52172">
    <property type="entry name" value="CheY-like"/>
    <property type="match status" value="1"/>
</dbReference>
<evidence type="ECO:0000256" key="7">
    <source>
        <dbReference type="PIRSR" id="PIRSR001174-2"/>
    </source>
</evidence>
<evidence type="ECO:0000259" key="12">
    <source>
        <dbReference type="PROSITE" id="PS51786"/>
    </source>
</evidence>
<dbReference type="PANTHER" id="PTHR10046">
    <property type="entry name" value="ATP DEPENDENT LON PROTEASE FAMILY MEMBER"/>
    <property type="match status" value="1"/>
</dbReference>
<dbReference type="EC" id="3.4.21.53" evidence="9"/>
<dbReference type="InterPro" id="IPR020568">
    <property type="entry name" value="Ribosomal_Su5_D2-typ_SF"/>
</dbReference>
<dbReference type="GO" id="GO:0004252">
    <property type="term" value="F:serine-type endopeptidase activity"/>
    <property type="evidence" value="ECO:0007669"/>
    <property type="project" value="UniProtKB-UniRule"/>
</dbReference>
<dbReference type="InterPro" id="IPR027065">
    <property type="entry name" value="Lon_Prtase"/>
</dbReference>
<dbReference type="SUPFAM" id="SSF52540">
    <property type="entry name" value="P-loop containing nucleoside triphosphate hydrolases"/>
    <property type="match status" value="1"/>
</dbReference>
<dbReference type="Gene3D" id="1.10.8.60">
    <property type="match status" value="1"/>
</dbReference>
<feature type="domain" description="Response regulatory" evidence="11">
    <location>
        <begin position="132"/>
        <end position="246"/>
    </location>
</feature>
<comment type="similarity">
    <text evidence="9">Belongs to the peptidase S16 family.</text>
</comment>
<dbReference type="InterPro" id="IPR003593">
    <property type="entry name" value="AAA+_ATPase"/>
</dbReference>
<dbReference type="Pfam" id="PF00004">
    <property type="entry name" value="AAA"/>
    <property type="match status" value="1"/>
</dbReference>
<dbReference type="STRING" id="526222.Desal_0384"/>
<keyword evidence="4 9" id="KW-0720">Serine protease</keyword>
<evidence type="ECO:0000256" key="2">
    <source>
        <dbReference type="ARBA" id="ARBA00022741"/>
    </source>
</evidence>
<dbReference type="InterPro" id="IPR004815">
    <property type="entry name" value="Lon_bac/euk-typ"/>
</dbReference>
<dbReference type="InterPro" id="IPR014721">
    <property type="entry name" value="Ribsml_uS5_D2-typ_fold_subgr"/>
</dbReference>
<comment type="catalytic activity">
    <reaction evidence="9">
        <text>Hydrolysis of proteins in presence of ATP.</text>
        <dbReference type="EC" id="3.4.21.53"/>
    </reaction>
</comment>
<keyword evidence="5 7" id="KW-0067">ATP-binding</keyword>
<dbReference type="SMART" id="SM00448">
    <property type="entry name" value="REC"/>
    <property type="match status" value="1"/>
</dbReference>
<dbReference type="CDD" id="cd17536">
    <property type="entry name" value="REC_YesN-like"/>
    <property type="match status" value="1"/>
</dbReference>
<organism evidence="13 14">
    <name type="scientific">Maridesulfovibrio salexigens (strain ATCC 14822 / DSM 2638 / NCIMB 8403 / VKM B-1763)</name>
    <name type="common">Desulfovibrio salexigens</name>
    <dbReference type="NCBI Taxonomy" id="526222"/>
    <lineage>
        <taxon>Bacteria</taxon>
        <taxon>Pseudomonadati</taxon>
        <taxon>Thermodesulfobacteriota</taxon>
        <taxon>Desulfovibrionia</taxon>
        <taxon>Desulfovibrionales</taxon>
        <taxon>Desulfovibrionaceae</taxon>
        <taxon>Maridesulfovibrio</taxon>
    </lineage>
</organism>
<evidence type="ECO:0000259" key="11">
    <source>
        <dbReference type="PROSITE" id="PS50110"/>
    </source>
</evidence>
<dbReference type="HOGENOM" id="CLU_004109_2_1_7"/>
<sequence length="682" mass="74874">MKWFGRKSAENTRSEENINDTHAGLENVTESMADDICKRVDSADLPANIMNTVREECERLLKLDNTSPEFHIVHSYLEFILSLPWNETTKDDLDIQKAKGVLDARHYGLNSVKERILEFLAVKNLRSRISPNLIIADDEVIARENLSIIFEHEGFAVRTVGNGLEAVAAMEEEPADIVITDLKMDGMDGLELLEVLRNRWPDTGVIMLTGYATVKTAVEAMKNGADQYLGKPVNLTRLREHVQDLLSRNRRIQGLQGPVLCFSGPPGTGKTSIGCAIAESLGREFICMSLAGLRDESELRGHRRTYVGAMAGRILQNIQKTGVRNPVIMLDEMDKIIQNFQGDATSVLLEILDPQQNSAFVDNYLGLPFDLSGVLFIATANMVERIPEPLMDRMEMIEFSSYTPGEKLQITQNYMLPNQLLKHGFSVNELEVAPDALNTIIADYTREAGLRGLDKQIASLCRKLARRRLSGQEEALPIKLAAAEIHGIMGPPPHFSATVTKMLKTGVATGLVWSENGGEIIFVEAVRMHGSKNLLLTGSLGEVLRESAQTALSFLRANAGKFGLSDDFFETSDIHIHIPAGAVTKEGPSAGVTIAVAMLSQLTGRMVREDMAFSGEITLHGDVLPVGGVREKVMAAVRARISTIVLPAKCAQAVEQLEDEVLGGLEVRLVSRLEDALEAALN</sequence>
<dbReference type="Gene3D" id="3.40.50.2300">
    <property type="match status" value="1"/>
</dbReference>
<dbReference type="InterPro" id="IPR054594">
    <property type="entry name" value="Lon_lid"/>
</dbReference>
<feature type="binding site" evidence="7">
    <location>
        <begin position="264"/>
        <end position="271"/>
    </location>
    <ligand>
        <name>ATP</name>
        <dbReference type="ChEBI" id="CHEBI:30616"/>
    </ligand>
</feature>
<dbReference type="SMART" id="SM00382">
    <property type="entry name" value="AAA"/>
    <property type="match status" value="1"/>
</dbReference>
<dbReference type="Gene3D" id="3.30.230.10">
    <property type="match status" value="1"/>
</dbReference>
<dbReference type="GO" id="GO:0005524">
    <property type="term" value="F:ATP binding"/>
    <property type="evidence" value="ECO:0007669"/>
    <property type="project" value="UniProtKB-KW"/>
</dbReference>
<dbReference type="GO" id="GO:0006508">
    <property type="term" value="P:proteolysis"/>
    <property type="evidence" value="ECO:0007669"/>
    <property type="project" value="UniProtKB-KW"/>
</dbReference>
<dbReference type="InterPro" id="IPR003959">
    <property type="entry name" value="ATPase_AAA_core"/>
</dbReference>
<evidence type="ECO:0000256" key="4">
    <source>
        <dbReference type="ARBA" id="ARBA00022825"/>
    </source>
</evidence>
<dbReference type="Pfam" id="PF22667">
    <property type="entry name" value="Lon_lid"/>
    <property type="match status" value="1"/>
</dbReference>
<feature type="domain" description="Lon proteolytic" evidence="12">
    <location>
        <begin position="502"/>
        <end position="682"/>
    </location>
</feature>
<dbReference type="GO" id="GO:0000160">
    <property type="term" value="P:phosphorelay signal transduction system"/>
    <property type="evidence" value="ECO:0007669"/>
    <property type="project" value="InterPro"/>
</dbReference>
<feature type="active site" evidence="6 9">
    <location>
        <position position="632"/>
    </location>
</feature>
<dbReference type="EMBL" id="CP001649">
    <property type="protein sequence ID" value="ACS78451.1"/>
    <property type="molecule type" value="Genomic_DNA"/>
</dbReference>
<feature type="compositionally biased region" description="Basic and acidic residues" evidence="10">
    <location>
        <begin position="7"/>
        <end position="16"/>
    </location>
</feature>
<feature type="active site" evidence="6 9">
    <location>
        <position position="589"/>
    </location>
</feature>
<dbReference type="Gene3D" id="1.20.5.5270">
    <property type="match status" value="1"/>
</dbReference>
<dbReference type="RefSeq" id="WP_012765977.1">
    <property type="nucleotide sequence ID" value="NC_012881.1"/>
</dbReference>
<dbReference type="Gene3D" id="3.40.50.300">
    <property type="entry name" value="P-loop containing nucleotide triphosphate hydrolases"/>
    <property type="match status" value="1"/>
</dbReference>
<feature type="region of interest" description="Disordered" evidence="10">
    <location>
        <begin position="1"/>
        <end position="24"/>
    </location>
</feature>
<dbReference type="PROSITE" id="PS50110">
    <property type="entry name" value="RESPONSE_REGULATORY"/>
    <property type="match status" value="1"/>
</dbReference>
<dbReference type="AlphaFoldDB" id="C6BWX1"/>
<dbReference type="PROSITE" id="PS51786">
    <property type="entry name" value="LON_PROTEOLYTIC"/>
    <property type="match status" value="1"/>
</dbReference>
<protein>
    <recommendedName>
        <fullName evidence="9">endopeptidase La</fullName>
        <ecNumber evidence="9">3.4.21.53</ecNumber>
    </recommendedName>
</protein>
<feature type="modified residue" description="4-aspartylphosphate" evidence="8">
    <location>
        <position position="181"/>
    </location>
</feature>
<dbReference type="Pfam" id="PF05362">
    <property type="entry name" value="Lon_C"/>
    <property type="match status" value="1"/>
</dbReference>
<evidence type="ECO:0000256" key="9">
    <source>
        <dbReference type="PROSITE-ProRule" id="PRU01122"/>
    </source>
</evidence>
<evidence type="ECO:0000256" key="3">
    <source>
        <dbReference type="ARBA" id="ARBA00022801"/>
    </source>
</evidence>
<dbReference type="InterPro" id="IPR011006">
    <property type="entry name" value="CheY-like_superfamily"/>
</dbReference>
<keyword evidence="1 9" id="KW-0645">Protease</keyword>
<dbReference type="GO" id="GO:0004176">
    <property type="term" value="F:ATP-dependent peptidase activity"/>
    <property type="evidence" value="ECO:0007669"/>
    <property type="project" value="UniProtKB-UniRule"/>
</dbReference>
<dbReference type="eggNOG" id="COG0466">
    <property type="taxonomic scope" value="Bacteria"/>
</dbReference>
<dbReference type="GO" id="GO:0016887">
    <property type="term" value="F:ATP hydrolysis activity"/>
    <property type="evidence" value="ECO:0007669"/>
    <property type="project" value="InterPro"/>
</dbReference>
<gene>
    <name evidence="13" type="ordered locus">Desal_0384</name>
</gene>
<dbReference type="Pfam" id="PF00072">
    <property type="entry name" value="Response_reg"/>
    <property type="match status" value="1"/>
</dbReference>
<dbReference type="InterPro" id="IPR001789">
    <property type="entry name" value="Sig_transdc_resp-reg_receiver"/>
</dbReference>
<dbReference type="SUPFAM" id="SSF54211">
    <property type="entry name" value="Ribosomal protein S5 domain 2-like"/>
    <property type="match status" value="1"/>
</dbReference>
<reference evidence="13 14" key="1">
    <citation type="submission" date="2009-06" db="EMBL/GenBank/DDBJ databases">
        <title>Complete sequence of Desulfovibrio salexigens DSM 2638.</title>
        <authorList>
            <consortium name="US DOE Joint Genome Institute"/>
            <person name="Lucas S."/>
            <person name="Copeland A."/>
            <person name="Lapidus A."/>
            <person name="Glavina del Rio T."/>
            <person name="Tice H."/>
            <person name="Bruce D."/>
            <person name="Goodwin L."/>
            <person name="Pitluck S."/>
            <person name="Munk A.C."/>
            <person name="Brettin T."/>
            <person name="Detter J.C."/>
            <person name="Han C."/>
            <person name="Tapia R."/>
            <person name="Larimer F."/>
            <person name="Land M."/>
            <person name="Hauser L."/>
            <person name="Kyrpides N."/>
            <person name="Anderson I."/>
            <person name="Wall J.D."/>
            <person name="Arkin A.P."/>
            <person name="Dehal P."/>
            <person name="Chivian D."/>
            <person name="Giles B."/>
            <person name="Hazen T.C."/>
        </authorList>
    </citation>
    <scope>NUCLEOTIDE SEQUENCE [LARGE SCALE GENOMIC DNA]</scope>
    <source>
        <strain evidence="14">ATCC 14822 / DSM 2638 / NCIMB 8403 / VKM B-1763</strain>
    </source>
</reference>
<dbReference type="OrthoDB" id="9803599at2"/>
<keyword evidence="2 7" id="KW-0547">Nucleotide-binding</keyword>
<accession>C6BWX1</accession>
<dbReference type="Proteomes" id="UP000002601">
    <property type="component" value="Chromosome"/>
</dbReference>
<dbReference type="PIRSF" id="PIRSF001174">
    <property type="entry name" value="Lon_proteas"/>
    <property type="match status" value="1"/>
</dbReference>
<evidence type="ECO:0000256" key="6">
    <source>
        <dbReference type="PIRSR" id="PIRSR001174-1"/>
    </source>
</evidence>
<evidence type="ECO:0000313" key="13">
    <source>
        <dbReference type="EMBL" id="ACS78451.1"/>
    </source>
</evidence>
<keyword evidence="14" id="KW-1185">Reference proteome</keyword>
<evidence type="ECO:0000256" key="8">
    <source>
        <dbReference type="PROSITE-ProRule" id="PRU00169"/>
    </source>
</evidence>
<dbReference type="GO" id="GO:0030163">
    <property type="term" value="P:protein catabolic process"/>
    <property type="evidence" value="ECO:0007669"/>
    <property type="project" value="InterPro"/>
</dbReference>
<name>C6BWX1_MARSD</name>